<comment type="caution">
    <text evidence="2">The sequence shown here is derived from an EMBL/GenBank/DDBJ whole genome shotgun (WGS) entry which is preliminary data.</text>
</comment>
<dbReference type="InterPro" id="IPR041698">
    <property type="entry name" value="Methyltransf_25"/>
</dbReference>
<dbReference type="CDD" id="cd02440">
    <property type="entry name" value="AdoMet_MTases"/>
    <property type="match status" value="1"/>
</dbReference>
<dbReference type="Gene3D" id="3.40.50.150">
    <property type="entry name" value="Vaccinia Virus protein VP39"/>
    <property type="match status" value="1"/>
</dbReference>
<dbReference type="EMBL" id="BAAATJ010000018">
    <property type="protein sequence ID" value="GAA2406726.1"/>
    <property type="molecule type" value="Genomic_DNA"/>
</dbReference>
<evidence type="ECO:0000313" key="3">
    <source>
        <dbReference type="Proteomes" id="UP001500058"/>
    </source>
</evidence>
<reference evidence="2 3" key="1">
    <citation type="journal article" date="2019" name="Int. J. Syst. Evol. Microbiol.">
        <title>The Global Catalogue of Microorganisms (GCM) 10K type strain sequencing project: providing services to taxonomists for standard genome sequencing and annotation.</title>
        <authorList>
            <consortium name="The Broad Institute Genomics Platform"/>
            <consortium name="The Broad Institute Genome Sequencing Center for Infectious Disease"/>
            <person name="Wu L."/>
            <person name="Ma J."/>
        </authorList>
    </citation>
    <scope>NUCLEOTIDE SEQUENCE [LARGE SCALE GENOMIC DNA]</scope>
    <source>
        <strain evidence="2 3">JCM 6921</strain>
    </source>
</reference>
<dbReference type="Proteomes" id="UP001500058">
    <property type="component" value="Unassembled WGS sequence"/>
</dbReference>
<dbReference type="SUPFAM" id="SSF53335">
    <property type="entry name" value="S-adenosyl-L-methionine-dependent methyltransferases"/>
    <property type="match status" value="1"/>
</dbReference>
<keyword evidence="3" id="KW-1185">Reference proteome</keyword>
<dbReference type="InterPro" id="IPR050508">
    <property type="entry name" value="Methyltransf_Superfamily"/>
</dbReference>
<gene>
    <name evidence="2" type="ORF">GCM10010420_38470</name>
</gene>
<accession>A0ABN3ILJ0</accession>
<proteinExistence type="predicted"/>
<sequence length="194" mass="20718">MTGTAGGAEGNSPGIVIDHPRRYELFSSLALPGVRRRMFARLAELAGTRPGDRVLDIGCGTGALTRAVAATVAPGGGVLGIDPSSRMVGYARDRARRRGENSEFAVGTAQGIDVPDGSFDAVVTSFAVHHVRKDERERAFAEMFRVLRPGGRLMVADFRGPAERHLEMVSAAGFADLARGRVRPVAHWITAVRP</sequence>
<evidence type="ECO:0000313" key="2">
    <source>
        <dbReference type="EMBL" id="GAA2406726.1"/>
    </source>
</evidence>
<dbReference type="InterPro" id="IPR029063">
    <property type="entry name" value="SAM-dependent_MTases_sf"/>
</dbReference>
<dbReference type="RefSeq" id="WP_344632302.1">
    <property type="nucleotide sequence ID" value="NZ_BAAATJ010000018.1"/>
</dbReference>
<dbReference type="Pfam" id="PF13649">
    <property type="entry name" value="Methyltransf_25"/>
    <property type="match status" value="1"/>
</dbReference>
<organism evidence="2 3">
    <name type="scientific">Streptomyces glaucosporus</name>
    <dbReference type="NCBI Taxonomy" id="284044"/>
    <lineage>
        <taxon>Bacteria</taxon>
        <taxon>Bacillati</taxon>
        <taxon>Actinomycetota</taxon>
        <taxon>Actinomycetes</taxon>
        <taxon>Kitasatosporales</taxon>
        <taxon>Streptomycetaceae</taxon>
        <taxon>Streptomyces</taxon>
    </lineage>
</organism>
<evidence type="ECO:0000259" key="1">
    <source>
        <dbReference type="Pfam" id="PF13649"/>
    </source>
</evidence>
<feature type="domain" description="Methyltransferase" evidence="1">
    <location>
        <begin position="54"/>
        <end position="151"/>
    </location>
</feature>
<protein>
    <recommendedName>
        <fullName evidence="1">Methyltransferase domain-containing protein</fullName>
    </recommendedName>
</protein>
<dbReference type="PANTHER" id="PTHR42912">
    <property type="entry name" value="METHYLTRANSFERASE"/>
    <property type="match status" value="1"/>
</dbReference>
<name>A0ABN3ILJ0_9ACTN</name>